<feature type="compositionally biased region" description="Pro residues" evidence="1">
    <location>
        <begin position="182"/>
        <end position="194"/>
    </location>
</feature>
<dbReference type="AlphaFoldDB" id="A0A250IB45"/>
<gene>
    <name evidence="2" type="ORF">MEBOL_001817</name>
</gene>
<name>A0A250IB45_9BACT</name>
<reference evidence="2 3" key="1">
    <citation type="submission" date="2017-06" db="EMBL/GenBank/DDBJ databases">
        <authorList>
            <person name="Kim H.J."/>
            <person name="Triplett B.A."/>
        </authorList>
    </citation>
    <scope>NUCLEOTIDE SEQUENCE [LARGE SCALE GENOMIC DNA]</scope>
    <source>
        <strain evidence="2 3">DSM 14713</strain>
    </source>
</reference>
<dbReference type="KEGG" id="mbd:MEBOL_001817"/>
<dbReference type="EMBL" id="CP022163">
    <property type="protein sequence ID" value="ATB28371.1"/>
    <property type="molecule type" value="Genomic_DNA"/>
</dbReference>
<dbReference type="Proteomes" id="UP000217289">
    <property type="component" value="Chromosome"/>
</dbReference>
<proteinExistence type="predicted"/>
<feature type="compositionally biased region" description="Low complexity" evidence="1">
    <location>
        <begin position="162"/>
        <end position="181"/>
    </location>
</feature>
<feature type="compositionally biased region" description="Pro residues" evidence="1">
    <location>
        <begin position="201"/>
        <end position="221"/>
    </location>
</feature>
<feature type="region of interest" description="Disordered" evidence="1">
    <location>
        <begin position="162"/>
        <end position="221"/>
    </location>
</feature>
<evidence type="ECO:0000313" key="2">
    <source>
        <dbReference type="EMBL" id="ATB28371.1"/>
    </source>
</evidence>
<evidence type="ECO:0000313" key="3">
    <source>
        <dbReference type="Proteomes" id="UP000217289"/>
    </source>
</evidence>
<organism evidence="2 3">
    <name type="scientific">Melittangium boletus DSM 14713</name>
    <dbReference type="NCBI Taxonomy" id="1294270"/>
    <lineage>
        <taxon>Bacteria</taxon>
        <taxon>Pseudomonadati</taxon>
        <taxon>Myxococcota</taxon>
        <taxon>Myxococcia</taxon>
        <taxon>Myxococcales</taxon>
        <taxon>Cystobacterineae</taxon>
        <taxon>Archangiaceae</taxon>
        <taxon>Melittangium</taxon>
    </lineage>
</organism>
<keyword evidence="3" id="KW-1185">Reference proteome</keyword>
<evidence type="ECO:0000256" key="1">
    <source>
        <dbReference type="SAM" id="MobiDB-lite"/>
    </source>
</evidence>
<protein>
    <submittedName>
        <fullName evidence="2">Uncharacterized protein</fullName>
    </submittedName>
</protein>
<sequence>MIPCLVGAARSRRHTMDNVELLARRFDDEGARRRRRQRVWGLLVLAVASGGCTLWRPTPERQVVWPDDTTASLVGAPMEAGAVIAAGAAVREMVAHNESERLFRGCSSPQQGLDVAVFKQAGSDLYYVVLHQRFDRCGGPRSRVLDWWYEYAVTEQGEVVAEAPPEAAEASPPTVPEVAPSEPMPAPEAAPPPAVDDSTPLAPPPGVVPGPPMPEPSSPTP</sequence>
<accession>A0A250IB45</accession>